<dbReference type="RefSeq" id="WP_410519685.1">
    <property type="nucleotide sequence ID" value="NZ_JARGYT010000006.1"/>
</dbReference>
<organism evidence="1 2">
    <name type="scientific">Candidatus Cyrtobacter comes</name>
    <dbReference type="NCBI Taxonomy" id="675776"/>
    <lineage>
        <taxon>Bacteria</taxon>
        <taxon>Pseudomonadati</taxon>
        <taxon>Pseudomonadota</taxon>
        <taxon>Alphaproteobacteria</taxon>
        <taxon>Rickettsiales</taxon>
        <taxon>Candidatus Midichloriaceae</taxon>
        <taxon>Candidatus Cyrtobacter</taxon>
    </lineage>
</organism>
<evidence type="ECO:0000313" key="1">
    <source>
        <dbReference type="EMBL" id="MDZ5761839.1"/>
    </source>
</evidence>
<dbReference type="EMBL" id="JARGYT010000006">
    <property type="protein sequence ID" value="MDZ5761839.1"/>
    <property type="molecule type" value="Genomic_DNA"/>
</dbReference>
<sequence>MTQNVPLMPKATATWLIKNTSLTFKQIADFCGFHVAEIQGMADGEVARGIKEISPIHNNQLTYEEIKRCEADSTVMLRFSDHATRMMVKEKKKRKTSKYVPVARRQDKPNAAYWLLKSLPQISVFQIAKLIGSTKATVSSIKDKTYKNFASIQAKDPVLLGLCSQTDLDKLVESISPHHDKDDIKQPD</sequence>
<name>A0ABU5L6T5_9RICK</name>
<dbReference type="Proteomes" id="UP001293791">
    <property type="component" value="Unassembled WGS sequence"/>
</dbReference>
<evidence type="ECO:0000313" key="2">
    <source>
        <dbReference type="Proteomes" id="UP001293791"/>
    </source>
</evidence>
<keyword evidence="2" id="KW-1185">Reference proteome</keyword>
<accession>A0ABU5L6T5</accession>
<comment type="caution">
    <text evidence="1">The sequence shown here is derived from an EMBL/GenBank/DDBJ whole genome shotgun (WGS) entry which is preliminary data.</text>
</comment>
<proteinExistence type="predicted"/>
<reference evidence="1 2" key="1">
    <citation type="submission" date="2023-02" db="EMBL/GenBank/DDBJ databases">
        <title>Host association and intracellularity evolved multiple times independently in the Rickettsiales.</title>
        <authorList>
            <person name="Castelli M."/>
            <person name="Nardi T."/>
            <person name="Gammuto L."/>
            <person name="Bellinzona G."/>
            <person name="Sabaneyeva E."/>
            <person name="Potekhin A."/>
            <person name="Serra V."/>
            <person name="Petroni G."/>
            <person name="Sassera D."/>
        </authorList>
    </citation>
    <scope>NUCLEOTIDE SEQUENCE [LARGE SCALE GENOMIC DNA]</scope>
    <source>
        <strain evidence="1 2">BOD18</strain>
    </source>
</reference>
<dbReference type="InterPro" id="IPR010421">
    <property type="entry name" value="TrcR"/>
</dbReference>
<protein>
    <submittedName>
        <fullName evidence="1">DUF1013 domain-containing protein</fullName>
    </submittedName>
</protein>
<dbReference type="Pfam" id="PF06242">
    <property type="entry name" value="TrcR"/>
    <property type="match status" value="1"/>
</dbReference>
<gene>
    <name evidence="1" type="ORF">Cyrtocomes_00197</name>
</gene>